<dbReference type="PANTHER" id="PTHR46523">
    <property type="entry name" value="DCTP PYROPHOSPHATASE 1"/>
    <property type="match status" value="1"/>
</dbReference>
<dbReference type="EMBL" id="SJPR01000001">
    <property type="protein sequence ID" value="TWT99838.1"/>
    <property type="molecule type" value="Genomic_DNA"/>
</dbReference>
<organism evidence="1 2">
    <name type="scientific">Botrimarina colliarenosi</name>
    <dbReference type="NCBI Taxonomy" id="2528001"/>
    <lineage>
        <taxon>Bacteria</taxon>
        <taxon>Pseudomonadati</taxon>
        <taxon>Planctomycetota</taxon>
        <taxon>Planctomycetia</taxon>
        <taxon>Pirellulales</taxon>
        <taxon>Lacipirellulaceae</taxon>
        <taxon>Botrimarina</taxon>
    </lineage>
</organism>
<evidence type="ECO:0008006" key="3">
    <source>
        <dbReference type="Google" id="ProtNLM"/>
    </source>
</evidence>
<dbReference type="Proteomes" id="UP000317421">
    <property type="component" value="Unassembled WGS sequence"/>
</dbReference>
<dbReference type="Gene3D" id="1.10.287.1080">
    <property type="entry name" value="MazG-like"/>
    <property type="match status" value="1"/>
</dbReference>
<sequence length="141" mass="15634">MPADPSDRGDDPRDDPGDQATTVAELRQLVEDFVAERDWSRYHSPKNLAMSIAIEAAELMEHFQWLEPAEAQRAMDDPVKRAAAAEELADVVGYCFAMAGAMGVDLSQAVRAKMLRNHEKYPAAVFRGKPSYERPADENLG</sequence>
<dbReference type="AlphaFoldDB" id="A0A5C6AKP6"/>
<dbReference type="CDD" id="cd11537">
    <property type="entry name" value="NTP-PPase_RS21-C6_like"/>
    <property type="match status" value="1"/>
</dbReference>
<keyword evidence="2" id="KW-1185">Reference proteome</keyword>
<protein>
    <recommendedName>
        <fullName evidence="3">MazG nucleotide pyrophosphohydrolase domain protein</fullName>
    </recommendedName>
</protein>
<proteinExistence type="predicted"/>
<reference evidence="1 2" key="1">
    <citation type="submission" date="2019-02" db="EMBL/GenBank/DDBJ databases">
        <title>Deep-cultivation of Planctomycetes and their phenomic and genomic characterization uncovers novel biology.</title>
        <authorList>
            <person name="Wiegand S."/>
            <person name="Jogler M."/>
            <person name="Boedeker C."/>
            <person name="Pinto D."/>
            <person name="Vollmers J."/>
            <person name="Rivas-Marin E."/>
            <person name="Kohn T."/>
            <person name="Peeters S.H."/>
            <person name="Heuer A."/>
            <person name="Rast P."/>
            <person name="Oberbeckmann S."/>
            <person name="Bunk B."/>
            <person name="Jeske O."/>
            <person name="Meyerdierks A."/>
            <person name="Storesund J.E."/>
            <person name="Kallscheuer N."/>
            <person name="Luecker S."/>
            <person name="Lage O.M."/>
            <person name="Pohl T."/>
            <person name="Merkel B.J."/>
            <person name="Hornburger P."/>
            <person name="Mueller R.-W."/>
            <person name="Bruemmer F."/>
            <person name="Labrenz M."/>
            <person name="Spormann A.M."/>
            <person name="Op Den Camp H."/>
            <person name="Overmann J."/>
            <person name="Amann R."/>
            <person name="Jetten M.S.M."/>
            <person name="Mascher T."/>
            <person name="Medema M.H."/>
            <person name="Devos D.P."/>
            <person name="Kaster A.-K."/>
            <person name="Ovreas L."/>
            <person name="Rohde M."/>
            <person name="Galperin M.Y."/>
            <person name="Jogler C."/>
        </authorList>
    </citation>
    <scope>NUCLEOTIDE SEQUENCE [LARGE SCALE GENOMIC DNA]</scope>
    <source>
        <strain evidence="1 2">Pla108</strain>
    </source>
</reference>
<dbReference type="GO" id="GO:0009143">
    <property type="term" value="P:nucleoside triphosphate catabolic process"/>
    <property type="evidence" value="ECO:0007669"/>
    <property type="project" value="InterPro"/>
</dbReference>
<gene>
    <name evidence="1" type="ORF">Pla108_07810</name>
</gene>
<evidence type="ECO:0000313" key="2">
    <source>
        <dbReference type="Proteomes" id="UP000317421"/>
    </source>
</evidence>
<dbReference type="RefSeq" id="WP_146443181.1">
    <property type="nucleotide sequence ID" value="NZ_SJPR01000001.1"/>
</dbReference>
<dbReference type="Pfam" id="PF12643">
    <property type="entry name" value="MazG-like"/>
    <property type="match status" value="1"/>
</dbReference>
<dbReference type="InterPro" id="IPR025984">
    <property type="entry name" value="DCTPP"/>
</dbReference>
<evidence type="ECO:0000313" key="1">
    <source>
        <dbReference type="EMBL" id="TWT99838.1"/>
    </source>
</evidence>
<comment type="caution">
    <text evidence="1">The sequence shown here is derived from an EMBL/GenBank/DDBJ whole genome shotgun (WGS) entry which is preliminary data.</text>
</comment>
<dbReference type="InterPro" id="IPR052555">
    <property type="entry name" value="dCTP_Pyrophosphatase"/>
</dbReference>
<dbReference type="OrthoDB" id="9791898at2"/>
<dbReference type="GO" id="GO:0047429">
    <property type="term" value="F:nucleoside triphosphate diphosphatase activity"/>
    <property type="evidence" value="ECO:0007669"/>
    <property type="project" value="InterPro"/>
</dbReference>
<dbReference type="SUPFAM" id="SSF101386">
    <property type="entry name" value="all-alpha NTP pyrophosphatases"/>
    <property type="match status" value="1"/>
</dbReference>
<accession>A0A5C6AKP6</accession>
<name>A0A5C6AKP6_9BACT</name>
<dbReference type="PANTHER" id="PTHR46523:SF1">
    <property type="entry name" value="DCTP PYROPHOSPHATASE 1"/>
    <property type="match status" value="1"/>
</dbReference>